<dbReference type="InterPro" id="IPR011701">
    <property type="entry name" value="MFS"/>
</dbReference>
<organism evidence="28 30">
    <name type="scientific">Rotaria sordida</name>
    <dbReference type="NCBI Taxonomy" id="392033"/>
    <lineage>
        <taxon>Eukaryota</taxon>
        <taxon>Metazoa</taxon>
        <taxon>Spiralia</taxon>
        <taxon>Gnathifera</taxon>
        <taxon>Rotifera</taxon>
        <taxon>Eurotatoria</taxon>
        <taxon>Bdelloidea</taxon>
        <taxon>Philodinida</taxon>
        <taxon>Philodinidae</taxon>
        <taxon>Rotaria</taxon>
    </lineage>
</organism>
<comment type="catalytic activity">
    <reaction evidence="17">
        <text>N-acetylneuraminate(in) + H(+)(in) = N-acetylneuraminate(out) + H(+)(out)</text>
        <dbReference type="Rhea" id="RHEA:28987"/>
        <dbReference type="ChEBI" id="CHEBI:15378"/>
        <dbReference type="ChEBI" id="CHEBI:35418"/>
    </reaction>
    <physiologicalReaction direction="right-to-left" evidence="17">
        <dbReference type="Rhea" id="RHEA:28989"/>
    </physiologicalReaction>
</comment>
<comment type="caution">
    <text evidence="28">The sequence shown here is derived from an EMBL/GenBank/DDBJ whole genome shotgun (WGS) entry which is preliminary data.</text>
</comment>
<comment type="catalytic activity">
    <reaction evidence="20">
        <text>D-glucuronate(out) + H(+)(out) = D-glucuronate(in) + H(+)(in)</text>
        <dbReference type="Rhea" id="RHEA:72591"/>
        <dbReference type="ChEBI" id="CHEBI:15378"/>
        <dbReference type="ChEBI" id="CHEBI:58720"/>
    </reaction>
    <physiologicalReaction direction="left-to-right" evidence="20">
        <dbReference type="Rhea" id="RHEA:72592"/>
    </physiologicalReaction>
</comment>
<dbReference type="Pfam" id="PF07690">
    <property type="entry name" value="MFS_1"/>
    <property type="match status" value="1"/>
</dbReference>
<keyword evidence="14" id="KW-0968">Cytoplasmic vesicle</keyword>
<keyword evidence="8" id="KW-0769">Symport</keyword>
<feature type="transmembrane region" description="Helical" evidence="26">
    <location>
        <begin position="97"/>
        <end position="115"/>
    </location>
</feature>
<comment type="catalytic activity">
    <reaction evidence="18">
        <text>N-acetyl-L-aspartyl-L-glutamate(out) = N-acetyl-L-aspartyl-L-glutamate(in)</text>
        <dbReference type="Rhea" id="RHEA:72599"/>
        <dbReference type="ChEBI" id="CHEBI:76931"/>
    </reaction>
    <physiologicalReaction direction="left-to-right" evidence="18">
        <dbReference type="Rhea" id="RHEA:72600"/>
    </physiologicalReaction>
</comment>
<evidence type="ECO:0000256" key="8">
    <source>
        <dbReference type="ARBA" id="ARBA00022847"/>
    </source>
</evidence>
<evidence type="ECO:0000313" key="29">
    <source>
        <dbReference type="EMBL" id="CAF3698871.1"/>
    </source>
</evidence>
<evidence type="ECO:0000256" key="5">
    <source>
        <dbReference type="ARBA" id="ARBA00022448"/>
    </source>
</evidence>
<evidence type="ECO:0000256" key="17">
    <source>
        <dbReference type="ARBA" id="ARBA00050625"/>
    </source>
</evidence>
<keyword evidence="9 26" id="KW-1133">Transmembrane helix</keyword>
<evidence type="ECO:0000256" key="4">
    <source>
        <dbReference type="ARBA" id="ARBA00004656"/>
    </source>
</evidence>
<evidence type="ECO:0000256" key="13">
    <source>
        <dbReference type="ARBA" id="ARBA00023228"/>
    </source>
</evidence>
<evidence type="ECO:0000259" key="27">
    <source>
        <dbReference type="PROSITE" id="PS50850"/>
    </source>
</evidence>
<feature type="transmembrane region" description="Helical" evidence="26">
    <location>
        <begin position="349"/>
        <end position="371"/>
    </location>
</feature>
<dbReference type="EMBL" id="CAJNOU010000028">
    <property type="protein sequence ID" value="CAF0817528.1"/>
    <property type="molecule type" value="Genomic_DNA"/>
</dbReference>
<gene>
    <name evidence="29" type="ORF">FNK824_LOCUS9023</name>
    <name evidence="28" type="ORF">SEV965_LOCUS1449</name>
</gene>
<dbReference type="EMBL" id="CAJOBE010000919">
    <property type="protein sequence ID" value="CAF3698871.1"/>
    <property type="molecule type" value="Genomic_DNA"/>
</dbReference>
<evidence type="ECO:0000256" key="21">
    <source>
        <dbReference type="ARBA" id="ARBA00056891"/>
    </source>
</evidence>
<dbReference type="FunFam" id="1.20.1250.20:FF:000067">
    <property type="entry name" value="sialin isoform X2"/>
    <property type="match status" value="1"/>
</dbReference>
<protein>
    <recommendedName>
        <fullName evidence="22">Sialin</fullName>
    </recommendedName>
    <alternativeName>
        <fullName evidence="25">H(+)/nitrate cotransporter</fullName>
    </alternativeName>
    <alternativeName>
        <fullName evidence="23">H(+)/sialic acid cotransporter</fullName>
    </alternativeName>
    <alternativeName>
        <fullName evidence="24">Vesicular excitatory amino acid transporter</fullName>
    </alternativeName>
</protein>
<evidence type="ECO:0000256" key="19">
    <source>
        <dbReference type="ARBA" id="ARBA00051447"/>
    </source>
</evidence>
<dbReference type="Gene3D" id="1.20.1250.20">
    <property type="entry name" value="MFS general substrate transporter like domains"/>
    <property type="match status" value="2"/>
</dbReference>
<dbReference type="GO" id="GO:0030672">
    <property type="term" value="C:synaptic vesicle membrane"/>
    <property type="evidence" value="ECO:0007669"/>
    <property type="project" value="UniProtKB-SubCell"/>
</dbReference>
<evidence type="ECO:0000256" key="14">
    <source>
        <dbReference type="ARBA" id="ARBA00023329"/>
    </source>
</evidence>
<evidence type="ECO:0000256" key="12">
    <source>
        <dbReference type="ARBA" id="ARBA00023180"/>
    </source>
</evidence>
<comment type="subcellular location">
    <subcellularLocation>
        <location evidence="2">Basolateral cell membrane</location>
        <topology evidence="2">Multi-pass membrane protein</topology>
    </subcellularLocation>
    <subcellularLocation>
        <location evidence="3">Cytoplasmic vesicle</location>
        <location evidence="3">Secretory vesicle membrane</location>
        <topology evidence="3">Multi-pass membrane protein</topology>
    </subcellularLocation>
    <subcellularLocation>
        <location evidence="1">Cytoplasmic vesicle</location>
        <location evidence="1">Secretory vesicle</location>
        <location evidence="1">Synaptic vesicle membrane</location>
    </subcellularLocation>
    <subcellularLocation>
        <location evidence="4">Lysosome membrane</location>
    </subcellularLocation>
</comment>
<evidence type="ECO:0000256" key="9">
    <source>
        <dbReference type="ARBA" id="ARBA00022989"/>
    </source>
</evidence>
<dbReference type="InterPro" id="IPR036259">
    <property type="entry name" value="MFS_trans_sf"/>
</dbReference>
<evidence type="ECO:0000256" key="7">
    <source>
        <dbReference type="ARBA" id="ARBA00022692"/>
    </source>
</evidence>
<feature type="transmembrane region" description="Helical" evidence="26">
    <location>
        <begin position="320"/>
        <end position="343"/>
    </location>
</feature>
<dbReference type="AlphaFoldDB" id="A0A813TWV1"/>
<dbReference type="SUPFAM" id="SSF103473">
    <property type="entry name" value="MFS general substrate transporter"/>
    <property type="match status" value="1"/>
</dbReference>
<dbReference type="GO" id="GO:0015293">
    <property type="term" value="F:symporter activity"/>
    <property type="evidence" value="ECO:0007669"/>
    <property type="project" value="UniProtKB-KW"/>
</dbReference>
<evidence type="ECO:0000256" key="2">
    <source>
        <dbReference type="ARBA" id="ARBA00004554"/>
    </source>
</evidence>
<evidence type="ECO:0000256" key="10">
    <source>
        <dbReference type="ARBA" id="ARBA00023018"/>
    </source>
</evidence>
<comment type="catalytic activity">
    <reaction evidence="19">
        <text>L-glutamate(out) = L-glutamate(in)</text>
        <dbReference type="Rhea" id="RHEA:66336"/>
        <dbReference type="ChEBI" id="CHEBI:29985"/>
    </reaction>
    <physiologicalReaction direction="left-to-right" evidence="19">
        <dbReference type="Rhea" id="RHEA:66337"/>
    </physiologicalReaction>
</comment>
<comment type="catalytic activity">
    <reaction evidence="15">
        <text>2 nitrate(out) + H(+)(out) = 2 nitrate(in) + H(+)(in)</text>
        <dbReference type="Rhea" id="RHEA:71539"/>
        <dbReference type="ChEBI" id="CHEBI:15378"/>
        <dbReference type="ChEBI" id="CHEBI:17632"/>
    </reaction>
    <physiologicalReaction direction="left-to-right" evidence="15">
        <dbReference type="Rhea" id="RHEA:71540"/>
    </physiologicalReaction>
</comment>
<name>A0A813TWV1_9BILA</name>
<accession>A0A813TWV1</accession>
<evidence type="ECO:0000256" key="1">
    <source>
        <dbReference type="ARBA" id="ARBA00004432"/>
    </source>
</evidence>
<dbReference type="PROSITE" id="PS50850">
    <property type="entry name" value="MFS"/>
    <property type="match status" value="1"/>
</dbReference>
<feature type="transmembrane region" description="Helical" evidence="26">
    <location>
        <begin position="12"/>
        <end position="30"/>
    </location>
</feature>
<keyword evidence="5" id="KW-0813">Transport</keyword>
<evidence type="ECO:0000256" key="20">
    <source>
        <dbReference type="ARBA" id="ARBA00051612"/>
    </source>
</evidence>
<evidence type="ECO:0000256" key="24">
    <source>
        <dbReference type="ARBA" id="ARBA00081195"/>
    </source>
</evidence>
<feature type="domain" description="Major facilitator superfamily (MFS) profile" evidence="27">
    <location>
        <begin position="12"/>
        <end position="442"/>
    </location>
</feature>
<feature type="transmembrane region" description="Helical" evidence="26">
    <location>
        <begin position="289"/>
        <end position="308"/>
    </location>
</feature>
<keyword evidence="7 26" id="KW-0812">Transmembrane</keyword>
<dbReference type="Proteomes" id="UP000663889">
    <property type="component" value="Unassembled WGS sequence"/>
</dbReference>
<keyword evidence="6" id="KW-1003">Cell membrane</keyword>
<evidence type="ECO:0000256" key="16">
    <source>
        <dbReference type="ARBA" id="ARBA00050554"/>
    </source>
</evidence>
<evidence type="ECO:0000256" key="26">
    <source>
        <dbReference type="SAM" id="Phobius"/>
    </source>
</evidence>
<dbReference type="GO" id="GO:0046942">
    <property type="term" value="P:carboxylic acid transport"/>
    <property type="evidence" value="ECO:0007669"/>
    <property type="project" value="UniProtKB-ARBA"/>
</dbReference>
<evidence type="ECO:0000256" key="23">
    <source>
        <dbReference type="ARBA" id="ARBA00080244"/>
    </source>
</evidence>
<keyword evidence="13" id="KW-0458">Lysosome</keyword>
<comment type="catalytic activity">
    <reaction evidence="16">
        <text>L-aspartate(out) = L-aspartate(in)</text>
        <dbReference type="Rhea" id="RHEA:66332"/>
        <dbReference type="ChEBI" id="CHEBI:29991"/>
    </reaction>
    <physiologicalReaction direction="left-to-right" evidence="16">
        <dbReference type="Rhea" id="RHEA:66333"/>
    </physiologicalReaction>
</comment>
<dbReference type="InterPro" id="IPR020846">
    <property type="entry name" value="MFS_dom"/>
</dbReference>
<evidence type="ECO:0000256" key="6">
    <source>
        <dbReference type="ARBA" id="ARBA00022475"/>
    </source>
</evidence>
<feature type="transmembrane region" description="Helical" evidence="26">
    <location>
        <begin position="246"/>
        <end position="269"/>
    </location>
</feature>
<keyword evidence="12" id="KW-0325">Glycoprotein</keyword>
<evidence type="ECO:0000256" key="3">
    <source>
        <dbReference type="ARBA" id="ARBA00004638"/>
    </source>
</evidence>
<dbReference type="CDD" id="cd17318">
    <property type="entry name" value="MFS_SLC17"/>
    <property type="match status" value="1"/>
</dbReference>
<feature type="transmembrane region" description="Helical" evidence="26">
    <location>
        <begin position="188"/>
        <end position="207"/>
    </location>
</feature>
<comment type="function">
    <text evidence="21">Receptor for CM101, a polysaccharide produced by group B Streptococcus with antipathoangiogenic properties.</text>
</comment>
<sequence>MTLWNFHHQIPKRYVLSLLAFFGFFNAYILRSNLSIAIVSMVNPTIEKLPNNTEKIIAPVYNWNTKTQGYILSSFFYIYVLLQIPAGFLATRFSGRLLFGGGIGLCALLALFTPLCAQGGAMALIVIRILQGACSGFIYPSLHCMWSKWAPKSDKSKLATFAFSGGYVGTFTAMMLGGLIAVHWSWEWVFYLSGVLGLAWTLAWFYLTAESPSTHPTISDEEATYIQGNLIQVVSRKYTIPWKDMLISLPVWAIILAHFGTNWCIYVMFTELPTFINQALHYRVDTAGLLAAIPWLPLAISLYAAGFLSDRLTEKYSTLYIRKLVMCISFITIVLALLLVTLLGVKHRVLIIIGIVIAITGCGPAWASFGVNHLDIGAQYAGILMGLSNTLGSLAGVLAPIITGYMVSDPQSKREWNGIFMISILICILVLMFYTFFAAGDLQSWAINDNGEYQHVFNNSASSRDAGERTSVNESNIDDLTDRLKAEIHDEKVAE</sequence>
<evidence type="ECO:0000313" key="28">
    <source>
        <dbReference type="EMBL" id="CAF0817528.1"/>
    </source>
</evidence>
<keyword evidence="11 26" id="KW-0472">Membrane</keyword>
<evidence type="ECO:0000256" key="22">
    <source>
        <dbReference type="ARBA" id="ARBA00069713"/>
    </source>
</evidence>
<dbReference type="InterPro" id="IPR050382">
    <property type="entry name" value="MFS_Na/Anion_cotransporter"/>
</dbReference>
<evidence type="ECO:0000256" key="15">
    <source>
        <dbReference type="ARBA" id="ARBA00050101"/>
    </source>
</evidence>
<reference evidence="28" key="1">
    <citation type="submission" date="2021-02" db="EMBL/GenBank/DDBJ databases">
        <authorList>
            <person name="Nowell W R."/>
        </authorList>
    </citation>
    <scope>NUCLEOTIDE SEQUENCE</scope>
</reference>
<keyword evidence="10" id="KW-0770">Synapse</keyword>
<feature type="transmembrane region" description="Helical" evidence="26">
    <location>
        <begin position="419"/>
        <end position="439"/>
    </location>
</feature>
<dbReference type="Proteomes" id="UP000663874">
    <property type="component" value="Unassembled WGS sequence"/>
</dbReference>
<feature type="transmembrane region" description="Helical" evidence="26">
    <location>
        <begin position="121"/>
        <end position="146"/>
    </location>
</feature>
<proteinExistence type="predicted"/>
<dbReference type="FunFam" id="1.20.1250.20:FF:000003">
    <property type="entry name" value="Solute carrier family 17 member 3"/>
    <property type="match status" value="1"/>
</dbReference>
<feature type="transmembrane region" description="Helical" evidence="26">
    <location>
        <begin position="158"/>
        <end position="182"/>
    </location>
</feature>
<dbReference type="GO" id="GO:0005765">
    <property type="term" value="C:lysosomal membrane"/>
    <property type="evidence" value="ECO:0007669"/>
    <property type="project" value="UniProtKB-SubCell"/>
</dbReference>
<feature type="transmembrane region" description="Helical" evidence="26">
    <location>
        <begin position="70"/>
        <end position="90"/>
    </location>
</feature>
<dbReference type="GO" id="GO:0016323">
    <property type="term" value="C:basolateral plasma membrane"/>
    <property type="evidence" value="ECO:0007669"/>
    <property type="project" value="UniProtKB-SubCell"/>
</dbReference>
<dbReference type="GO" id="GO:0006820">
    <property type="term" value="P:monoatomic anion transport"/>
    <property type="evidence" value="ECO:0007669"/>
    <property type="project" value="TreeGrafter"/>
</dbReference>
<evidence type="ECO:0000256" key="18">
    <source>
        <dbReference type="ARBA" id="ARBA00051403"/>
    </source>
</evidence>
<evidence type="ECO:0000313" key="30">
    <source>
        <dbReference type="Proteomes" id="UP000663889"/>
    </source>
</evidence>
<evidence type="ECO:0000256" key="11">
    <source>
        <dbReference type="ARBA" id="ARBA00023136"/>
    </source>
</evidence>
<evidence type="ECO:0000256" key="25">
    <source>
        <dbReference type="ARBA" id="ARBA00081925"/>
    </source>
</evidence>
<dbReference type="PANTHER" id="PTHR11662:SF455">
    <property type="entry name" value="GH23975P"/>
    <property type="match status" value="1"/>
</dbReference>
<feature type="transmembrane region" description="Helical" evidence="26">
    <location>
        <begin position="383"/>
        <end position="407"/>
    </location>
</feature>
<dbReference type="PANTHER" id="PTHR11662">
    <property type="entry name" value="SOLUTE CARRIER FAMILY 17"/>
    <property type="match status" value="1"/>
</dbReference>